<dbReference type="PANTHER" id="PTHR47112">
    <property type="entry name" value="PX DOMAIN-CONTAINING PROTEIN"/>
    <property type="match status" value="1"/>
</dbReference>
<dbReference type="SUPFAM" id="SSF54001">
    <property type="entry name" value="Cysteine proteinases"/>
    <property type="match status" value="1"/>
</dbReference>
<name>A0A0V0QME3_PSEPJ</name>
<dbReference type="SUPFAM" id="SSF50729">
    <property type="entry name" value="PH domain-like"/>
    <property type="match status" value="1"/>
</dbReference>
<sequence length="351" mass="41349">MKNQQNLLGECHAELKLSGIMDGFKKKYMVLTHEKLYFFSNSQRIRVTNVVCFRAYQVKVQLLKNVIQLTLCQFNNKKWEIKFDNQELAENWCISIKEIIKKCYLYDGFGILKQFNKTYYNEDILTEIEFKRFCETGDVLLFETDNIGAVLQRKVTRSKYDHVGIVVRFSENDVRVFDANCDTGVTLMQWEQFIDENDLYTKVAIRRLIYSKKSEDAQPMLMNLMGETLGKKYGISVSKLLNVHKQYMTSQQNQQFIENFEKLDPKEKLKIQKMAQETALNTNKEEYFCSEITAIYYKRLGIMSPTIPPCQYWPVSFTQNRNLQLLKGAKFGNEISILLNRHRDPFNVSFE</sequence>
<dbReference type="InterPro" id="IPR001849">
    <property type="entry name" value="PH_domain"/>
</dbReference>
<protein>
    <recommendedName>
        <fullName evidence="1">PH domain-containing protein</fullName>
    </recommendedName>
</protein>
<organism evidence="2 3">
    <name type="scientific">Pseudocohnilembus persalinus</name>
    <name type="common">Ciliate</name>
    <dbReference type="NCBI Taxonomy" id="266149"/>
    <lineage>
        <taxon>Eukaryota</taxon>
        <taxon>Sar</taxon>
        <taxon>Alveolata</taxon>
        <taxon>Ciliophora</taxon>
        <taxon>Intramacronucleata</taxon>
        <taxon>Oligohymenophorea</taxon>
        <taxon>Scuticociliatia</taxon>
        <taxon>Philasterida</taxon>
        <taxon>Pseudocohnilembidae</taxon>
        <taxon>Pseudocohnilembus</taxon>
    </lineage>
</organism>
<accession>A0A0V0QME3</accession>
<comment type="caution">
    <text evidence="2">The sequence shown here is derived from an EMBL/GenBank/DDBJ whole genome shotgun (WGS) entry which is preliminary data.</text>
</comment>
<keyword evidence="3" id="KW-1185">Reference proteome</keyword>
<dbReference type="Gene3D" id="3.90.1720.10">
    <property type="entry name" value="endopeptidase domain like (from Nostoc punctiforme)"/>
    <property type="match status" value="1"/>
</dbReference>
<feature type="domain" description="PH" evidence="1">
    <location>
        <begin position="9"/>
        <end position="103"/>
    </location>
</feature>
<dbReference type="InterPro" id="IPR038765">
    <property type="entry name" value="Papain-like_cys_pep_sf"/>
</dbReference>
<dbReference type="OrthoDB" id="289113at2759"/>
<dbReference type="AlphaFoldDB" id="A0A0V0QME3"/>
<dbReference type="InParanoid" id="A0A0V0QME3"/>
<dbReference type="InterPro" id="IPR011993">
    <property type="entry name" value="PH-like_dom_sf"/>
</dbReference>
<dbReference type="InterPro" id="IPR024453">
    <property type="entry name" value="Peptidase_C92"/>
</dbReference>
<gene>
    <name evidence="2" type="ORF">PPERSA_09236</name>
</gene>
<evidence type="ECO:0000259" key="1">
    <source>
        <dbReference type="SMART" id="SM00233"/>
    </source>
</evidence>
<dbReference type="EMBL" id="LDAU01000140">
    <property type="protein sequence ID" value="KRX03224.1"/>
    <property type="molecule type" value="Genomic_DNA"/>
</dbReference>
<reference evidence="2 3" key="1">
    <citation type="journal article" date="2015" name="Sci. Rep.">
        <title>Genome of the facultative scuticociliatosis pathogen Pseudocohnilembus persalinus provides insight into its virulence through horizontal gene transfer.</title>
        <authorList>
            <person name="Xiong J."/>
            <person name="Wang G."/>
            <person name="Cheng J."/>
            <person name="Tian M."/>
            <person name="Pan X."/>
            <person name="Warren A."/>
            <person name="Jiang C."/>
            <person name="Yuan D."/>
            <person name="Miao W."/>
        </authorList>
    </citation>
    <scope>NUCLEOTIDE SEQUENCE [LARGE SCALE GENOMIC DNA]</scope>
    <source>
        <strain evidence="2">36N120E</strain>
    </source>
</reference>
<dbReference type="PANTHER" id="PTHR47112:SF1">
    <property type="entry name" value="PX DOMAIN-CONTAINING PROTEIN"/>
    <property type="match status" value="1"/>
</dbReference>
<dbReference type="Pfam" id="PF05708">
    <property type="entry name" value="Peptidase_C92"/>
    <property type="match status" value="1"/>
</dbReference>
<dbReference type="OMA" id="ENWCISI"/>
<proteinExistence type="predicted"/>
<evidence type="ECO:0000313" key="2">
    <source>
        <dbReference type="EMBL" id="KRX03224.1"/>
    </source>
</evidence>
<dbReference type="SMART" id="SM00233">
    <property type="entry name" value="PH"/>
    <property type="match status" value="1"/>
</dbReference>
<dbReference type="Proteomes" id="UP000054937">
    <property type="component" value="Unassembled WGS sequence"/>
</dbReference>
<dbReference type="Gene3D" id="2.30.29.30">
    <property type="entry name" value="Pleckstrin-homology domain (PH domain)/Phosphotyrosine-binding domain (PTB)"/>
    <property type="match status" value="1"/>
</dbReference>
<evidence type="ECO:0000313" key="3">
    <source>
        <dbReference type="Proteomes" id="UP000054937"/>
    </source>
</evidence>